<accession>A0ABP0U2K0</accession>
<dbReference type="EMBL" id="OZ019910">
    <property type="protein sequence ID" value="CAK9210877.1"/>
    <property type="molecule type" value="Genomic_DNA"/>
</dbReference>
<reference evidence="3" key="1">
    <citation type="submission" date="2024-02" db="EMBL/GenBank/DDBJ databases">
        <authorList>
            <consortium name="ELIXIR-Norway"/>
            <consortium name="Elixir Norway"/>
        </authorList>
    </citation>
    <scope>NUCLEOTIDE SEQUENCE</scope>
</reference>
<protein>
    <recommendedName>
        <fullName evidence="5">SMP-30/Gluconolactonase/LRE-like region domain-containing protein</fullName>
    </recommendedName>
</protein>
<gene>
    <name evidence="3" type="ORF">CSSPTR1EN2_LOCUS10379</name>
</gene>
<keyword evidence="2" id="KW-0732">Signal</keyword>
<dbReference type="InterPro" id="IPR053224">
    <property type="entry name" value="Sensory_adhesion_molecule"/>
</dbReference>
<evidence type="ECO:0000256" key="1">
    <source>
        <dbReference type="SAM" id="Phobius"/>
    </source>
</evidence>
<feature type="chain" id="PRO_5046533003" description="SMP-30/Gluconolactonase/LRE-like region domain-containing protein" evidence="2">
    <location>
        <begin position="26"/>
        <end position="366"/>
    </location>
</feature>
<dbReference type="PANTHER" id="PTHR31460:SF3">
    <property type="entry name" value="MESOCENTIN"/>
    <property type="match status" value="1"/>
</dbReference>
<keyword evidence="1" id="KW-0472">Membrane</keyword>
<keyword evidence="4" id="KW-1185">Reference proteome</keyword>
<dbReference type="Gene3D" id="2.120.10.30">
    <property type="entry name" value="TolB, C-terminal domain"/>
    <property type="match status" value="1"/>
</dbReference>
<dbReference type="PROSITE" id="PS51257">
    <property type="entry name" value="PROKAR_LIPOPROTEIN"/>
    <property type="match status" value="1"/>
</dbReference>
<feature type="signal peptide" evidence="2">
    <location>
        <begin position="1"/>
        <end position="25"/>
    </location>
</feature>
<name>A0ABP0U2K0_9BRYO</name>
<sequence>MSMKLHTWMGFIFLSILVSCLTVKAKESLQPLIFKAPLAYPESFDWDPSHGRFLLGSITSGSIFSVSPAGNVEEFVNDDDYAGTAAVLGIHVDLPRNRVIAAVQNMNASDAPYSAVAAYELDTKKRIMFTELHHVGVQEGEKCMVNDVTVDRAGNAYLTNSYGDFVWKVTVDGMPSVFAQDTIFSSQPVVVDSSVAWWGLNGLAYHTEGYLLVVQSYSGTVFKVDLESAKVDVVNMKEQLASADGVVLQSNGALVAVSPEKAWLLESKDNWESAMVTDIIPFDPLDSITAVAIRDQYQIYVLPSFISDSIDEENHREEFLLREIDFLKESDGDDPLWIGLIIVVFILVMLAWRVHTSQLYKNKRKV</sequence>
<evidence type="ECO:0000256" key="2">
    <source>
        <dbReference type="SAM" id="SignalP"/>
    </source>
</evidence>
<feature type="transmembrane region" description="Helical" evidence="1">
    <location>
        <begin position="336"/>
        <end position="355"/>
    </location>
</feature>
<dbReference type="InterPro" id="IPR011042">
    <property type="entry name" value="6-blade_b-propeller_TolB-like"/>
</dbReference>
<keyword evidence="1" id="KW-1133">Transmembrane helix</keyword>
<proteinExistence type="predicted"/>
<evidence type="ECO:0008006" key="5">
    <source>
        <dbReference type="Google" id="ProtNLM"/>
    </source>
</evidence>
<evidence type="ECO:0000313" key="4">
    <source>
        <dbReference type="Proteomes" id="UP001497512"/>
    </source>
</evidence>
<evidence type="ECO:0000313" key="3">
    <source>
        <dbReference type="EMBL" id="CAK9210877.1"/>
    </source>
</evidence>
<keyword evidence="1" id="KW-0812">Transmembrane</keyword>
<organism evidence="3 4">
    <name type="scientific">Sphagnum troendelagicum</name>
    <dbReference type="NCBI Taxonomy" id="128251"/>
    <lineage>
        <taxon>Eukaryota</taxon>
        <taxon>Viridiplantae</taxon>
        <taxon>Streptophyta</taxon>
        <taxon>Embryophyta</taxon>
        <taxon>Bryophyta</taxon>
        <taxon>Sphagnophytina</taxon>
        <taxon>Sphagnopsida</taxon>
        <taxon>Sphagnales</taxon>
        <taxon>Sphagnaceae</taxon>
        <taxon>Sphagnum</taxon>
    </lineage>
</organism>
<dbReference type="SUPFAM" id="SSF63829">
    <property type="entry name" value="Calcium-dependent phosphotriesterase"/>
    <property type="match status" value="1"/>
</dbReference>
<dbReference type="Proteomes" id="UP001497512">
    <property type="component" value="Chromosome 18"/>
</dbReference>
<dbReference type="PANTHER" id="PTHR31460">
    <property type="match status" value="1"/>
</dbReference>